<dbReference type="InterPro" id="IPR000488">
    <property type="entry name" value="Death_dom"/>
</dbReference>
<evidence type="ECO:0000313" key="4">
    <source>
        <dbReference type="Proteomes" id="UP001217089"/>
    </source>
</evidence>
<reference evidence="3 4" key="1">
    <citation type="submission" date="2022-12" db="EMBL/GenBank/DDBJ databases">
        <title>Chromosome-level genome of Tegillarca granosa.</title>
        <authorList>
            <person name="Kim J."/>
        </authorList>
    </citation>
    <scope>NUCLEOTIDE SEQUENCE [LARGE SCALE GENOMIC DNA]</scope>
    <source>
        <strain evidence="3">Teg-2019</strain>
        <tissue evidence="3">Adductor muscle</tissue>
    </source>
</reference>
<accession>A0ABQ9FQ62</accession>
<keyword evidence="4" id="KW-1185">Reference proteome</keyword>
<comment type="caution">
    <text evidence="3">The sequence shown here is derived from an EMBL/GenBank/DDBJ whole genome shotgun (WGS) entry which is preliminary data.</text>
</comment>
<dbReference type="Proteomes" id="UP001217089">
    <property type="component" value="Unassembled WGS sequence"/>
</dbReference>
<dbReference type="Gene3D" id="1.10.533.10">
    <property type="entry name" value="Death Domain, Fas"/>
    <property type="match status" value="1"/>
</dbReference>
<sequence length="114" mass="12787">MKDFSKAQIGYFSSRGPTPGVSRPTTQQPVSNKKLKEMAPKIMKKDWVKLANKLGFTTEDVEEIKEDNPGDSLKQVNRLLALWKERLGDLASPSVLERALKDCQMKEAIAVLRA</sequence>
<evidence type="ECO:0000259" key="2">
    <source>
        <dbReference type="PROSITE" id="PS50017"/>
    </source>
</evidence>
<dbReference type="SUPFAM" id="SSF47986">
    <property type="entry name" value="DEATH domain"/>
    <property type="match status" value="1"/>
</dbReference>
<dbReference type="EMBL" id="JARBDR010000214">
    <property type="protein sequence ID" value="KAJ8319432.1"/>
    <property type="molecule type" value="Genomic_DNA"/>
</dbReference>
<dbReference type="CDD" id="cd01670">
    <property type="entry name" value="Death"/>
    <property type="match status" value="1"/>
</dbReference>
<evidence type="ECO:0000313" key="3">
    <source>
        <dbReference type="EMBL" id="KAJ8319432.1"/>
    </source>
</evidence>
<evidence type="ECO:0000256" key="1">
    <source>
        <dbReference type="SAM" id="MobiDB-lite"/>
    </source>
</evidence>
<gene>
    <name evidence="3" type="ORF">KUTeg_004523</name>
</gene>
<proteinExistence type="predicted"/>
<feature type="domain" description="Death" evidence="2">
    <location>
        <begin position="46"/>
        <end position="114"/>
    </location>
</feature>
<dbReference type="PROSITE" id="PS50017">
    <property type="entry name" value="DEATH_DOMAIN"/>
    <property type="match status" value="1"/>
</dbReference>
<dbReference type="Pfam" id="PF00531">
    <property type="entry name" value="Death"/>
    <property type="match status" value="1"/>
</dbReference>
<dbReference type="InterPro" id="IPR011029">
    <property type="entry name" value="DEATH-like_dom_sf"/>
</dbReference>
<organism evidence="3 4">
    <name type="scientific">Tegillarca granosa</name>
    <name type="common">Malaysian cockle</name>
    <name type="synonym">Anadara granosa</name>
    <dbReference type="NCBI Taxonomy" id="220873"/>
    <lineage>
        <taxon>Eukaryota</taxon>
        <taxon>Metazoa</taxon>
        <taxon>Spiralia</taxon>
        <taxon>Lophotrochozoa</taxon>
        <taxon>Mollusca</taxon>
        <taxon>Bivalvia</taxon>
        <taxon>Autobranchia</taxon>
        <taxon>Pteriomorphia</taxon>
        <taxon>Arcoida</taxon>
        <taxon>Arcoidea</taxon>
        <taxon>Arcidae</taxon>
        <taxon>Tegillarca</taxon>
    </lineage>
</organism>
<feature type="region of interest" description="Disordered" evidence="1">
    <location>
        <begin position="1"/>
        <end position="33"/>
    </location>
</feature>
<name>A0ABQ9FQ62_TEGGR</name>
<protein>
    <recommendedName>
        <fullName evidence="2">Death domain-containing protein</fullName>
    </recommendedName>
</protein>